<dbReference type="STRING" id="1920490.GCA_001895925_01789"/>
<accession>A0A2T1DAG9</accession>
<organism evidence="1 2">
    <name type="scientific">Phormidesmis priestleyi ULC007</name>
    <dbReference type="NCBI Taxonomy" id="1920490"/>
    <lineage>
        <taxon>Bacteria</taxon>
        <taxon>Bacillati</taxon>
        <taxon>Cyanobacteriota</taxon>
        <taxon>Cyanophyceae</taxon>
        <taxon>Leptolyngbyales</taxon>
        <taxon>Leptolyngbyaceae</taxon>
        <taxon>Phormidesmis</taxon>
    </lineage>
</organism>
<gene>
    <name evidence="1" type="ORF">C7B65_18735</name>
</gene>
<name>A0A2T1DAG9_9CYAN</name>
<dbReference type="Gene3D" id="3.40.50.1110">
    <property type="entry name" value="SGNH hydrolase"/>
    <property type="match status" value="1"/>
</dbReference>
<comment type="caution">
    <text evidence="1">The sequence shown here is derived from an EMBL/GenBank/DDBJ whole genome shotgun (WGS) entry which is preliminary data.</text>
</comment>
<protein>
    <submittedName>
        <fullName evidence="1">GDSL family lipase</fullName>
    </submittedName>
</protein>
<evidence type="ECO:0000313" key="1">
    <source>
        <dbReference type="EMBL" id="PSB17456.1"/>
    </source>
</evidence>
<dbReference type="InterPro" id="IPR036514">
    <property type="entry name" value="SGNH_hydro_sf"/>
</dbReference>
<dbReference type="OrthoDB" id="8816239at2"/>
<dbReference type="EMBL" id="PVWG01000028">
    <property type="protein sequence ID" value="PSB17456.1"/>
    <property type="molecule type" value="Genomic_DNA"/>
</dbReference>
<dbReference type="SUPFAM" id="SSF52266">
    <property type="entry name" value="SGNH hydrolase"/>
    <property type="match status" value="1"/>
</dbReference>
<dbReference type="PANTHER" id="PTHR30383:SF5">
    <property type="entry name" value="SGNH HYDROLASE-TYPE ESTERASE DOMAIN-CONTAINING PROTEIN"/>
    <property type="match status" value="1"/>
</dbReference>
<dbReference type="PANTHER" id="PTHR30383">
    <property type="entry name" value="THIOESTERASE 1/PROTEASE 1/LYSOPHOSPHOLIPASE L1"/>
    <property type="match status" value="1"/>
</dbReference>
<dbReference type="GO" id="GO:0004622">
    <property type="term" value="F:phosphatidylcholine lysophospholipase activity"/>
    <property type="evidence" value="ECO:0007669"/>
    <property type="project" value="TreeGrafter"/>
</dbReference>
<dbReference type="InterPro" id="IPR051532">
    <property type="entry name" value="Ester_Hydrolysis_Enzymes"/>
</dbReference>
<reference evidence="1 2" key="2">
    <citation type="submission" date="2018-03" db="EMBL/GenBank/DDBJ databases">
        <title>The ancient ancestry and fast evolution of plastids.</title>
        <authorList>
            <person name="Moore K.R."/>
            <person name="Magnabosco C."/>
            <person name="Momper L."/>
            <person name="Gold D.A."/>
            <person name="Bosak T."/>
            <person name="Fournier G.P."/>
        </authorList>
    </citation>
    <scope>NUCLEOTIDE SEQUENCE [LARGE SCALE GENOMIC DNA]</scope>
    <source>
        <strain evidence="1 2">ULC007</strain>
    </source>
</reference>
<keyword evidence="2" id="KW-1185">Reference proteome</keyword>
<dbReference type="AlphaFoldDB" id="A0A2T1DAG9"/>
<sequence>MPRWVIFSAIPIALITLELLARLITGMIGKAPELTAFDGEPLNVTAYRLNYLDQSGSPYDGLPDRGRLTAKRSPLMGYKLVGNQKSSSWQINEQGFRANQPVTAVKAKDETRIFVLGGSMAFGQMSSNNQSTFATQLETRLNQQVATQKTNSTKFRPDVLPYFADELAKAMALPPRIRDSRYRVINAAVPGYASSNELSQLALQILSYKPDFIVVLDGYADLLLPSTQEGADIPGIESLLDNSFGHFTTALSERFKNWISQSFLIKSVQYWVLRPQDSLKLVIPPAIEADGSLSQKLPANADELDRRVTRYRNNLEQIARLTSGAKIPIVLALQPEITSRSANTLTPREKKVLDQVGQAYPPRVKAGYARLQQAIAQVKQQFPQGVTTLNLNEGTNFQGETFYDTIHLTDAGNTAIAARLYDTIANSLTLQPKPYGNQTPPGR</sequence>
<reference evidence="1 2" key="1">
    <citation type="submission" date="2018-02" db="EMBL/GenBank/DDBJ databases">
        <authorList>
            <person name="Cohen D.B."/>
            <person name="Kent A.D."/>
        </authorList>
    </citation>
    <scope>NUCLEOTIDE SEQUENCE [LARGE SCALE GENOMIC DNA]</scope>
    <source>
        <strain evidence="1 2">ULC007</strain>
    </source>
</reference>
<evidence type="ECO:0000313" key="2">
    <source>
        <dbReference type="Proteomes" id="UP000238634"/>
    </source>
</evidence>
<proteinExistence type="predicted"/>
<dbReference type="Proteomes" id="UP000238634">
    <property type="component" value="Unassembled WGS sequence"/>
</dbReference>